<dbReference type="EMBL" id="KX897545">
    <property type="protein sequence ID" value="APP88630.1"/>
    <property type="molecule type" value="Genomic_DNA"/>
</dbReference>
<reference evidence="4 5" key="2">
    <citation type="submission" date="2019-06" db="EMBL/GenBank/DDBJ databases">
        <title>A hidden player of endosymbiotic evolution: DNA virus triggered massive gene transfer.</title>
        <authorList>
            <person name="Matsuo M."/>
            <person name="Katahata A."/>
            <person name="Tachikawa M."/>
            <person name="Minakuchi Y."/>
            <person name="Noguchi H."/>
            <person name="Toyoda A."/>
            <person name="Fujiyama A."/>
            <person name="Suzuki Y."/>
            <person name="Satoh S."/>
            <person name="Nakayama T."/>
            <person name="Kamikawa R."/>
            <person name="Nomura M."/>
            <person name="Inagaki Y."/>
            <person name="Ishida K."/>
            <person name="Obokata J."/>
        </authorList>
    </citation>
    <scope>NUCLEOTIDE SEQUENCE [LARGE SCALE GENOMIC DNA]</scope>
    <source>
        <strain evidence="4 5">MYN1</strain>
    </source>
</reference>
<evidence type="ECO:0000313" key="4">
    <source>
        <dbReference type="EMBL" id="BBL86617.1"/>
    </source>
</evidence>
<evidence type="ECO:0000313" key="5">
    <source>
        <dbReference type="Proteomes" id="UP000503178"/>
    </source>
</evidence>
<keyword evidence="1" id="KW-1133">Transmembrane helix</keyword>
<accession>A0A1L5YD56</accession>
<geneLocation type="plastid" evidence="2"/>
<dbReference type="EMBL" id="KY124271">
    <property type="protein sequence ID" value="AQX45397.1"/>
    <property type="molecule type" value="Genomic_DNA"/>
</dbReference>
<evidence type="ECO:0000313" key="2">
    <source>
        <dbReference type="EMBL" id="APP88630.1"/>
    </source>
</evidence>
<organism evidence="2">
    <name type="scientific">Paulinella micropora</name>
    <dbReference type="NCBI Taxonomy" id="1928728"/>
    <lineage>
        <taxon>Eukaryota</taxon>
        <taxon>Sar</taxon>
        <taxon>Rhizaria</taxon>
        <taxon>Cercozoa</taxon>
        <taxon>Imbricatea</taxon>
        <taxon>Silicofilosea</taxon>
        <taxon>Euglyphida</taxon>
        <taxon>Paulinellidae</taxon>
        <taxon>Paulinella</taxon>
    </lineage>
</organism>
<feature type="transmembrane region" description="Helical" evidence="1">
    <location>
        <begin position="12"/>
        <end position="37"/>
    </location>
</feature>
<name>A0A1L5YD56_9EUKA</name>
<protein>
    <submittedName>
        <fullName evidence="2">Uncharacterized protein</fullName>
    </submittedName>
</protein>
<evidence type="ECO:0000256" key="1">
    <source>
        <dbReference type="SAM" id="Phobius"/>
    </source>
</evidence>
<keyword evidence="2" id="KW-0934">Plastid</keyword>
<dbReference type="EMBL" id="LC490351">
    <property type="protein sequence ID" value="BBL86617.1"/>
    <property type="molecule type" value="Genomic_DNA"/>
</dbReference>
<dbReference type="Proteomes" id="UP000503178">
    <property type="component" value="Chromatophore Pltd"/>
</dbReference>
<dbReference type="AlphaFoldDB" id="A0A1L5YD56"/>
<keyword evidence="5" id="KW-1185">Reference proteome</keyword>
<evidence type="ECO:0000313" key="3">
    <source>
        <dbReference type="EMBL" id="AQX45397.1"/>
    </source>
</evidence>
<gene>
    <name evidence="4" type="primary">MYN1_Chr_793</name>
    <name evidence="2" type="ORF">PCKR_870</name>
    <name evidence="3" type="ORF">PFK_870</name>
    <name evidence="4" type="ORF">PMYN1_Chma812</name>
</gene>
<proteinExistence type="predicted"/>
<reference evidence="2" key="1">
    <citation type="journal article" date="2017" name="Protist">
        <title>Diversity of the Photosynthetic Paulinella Species, with the Description of Paulinella micropora sp. nov. and the Chromatophore Genome Sequence for strain KR01.</title>
        <authorList>
            <person name="Lhee D."/>
            <person name="Yang E.C."/>
            <person name="Kim J.I."/>
            <person name="Nakayama T."/>
            <person name="Zuccarello G."/>
            <person name="Andersen R.A."/>
            <person name="Yoon H.S."/>
        </authorList>
    </citation>
    <scope>NUCLEOTIDE SEQUENCE</scope>
    <source>
        <strain evidence="3">FK01</strain>
        <strain evidence="2">KR01</strain>
    </source>
</reference>
<keyword evidence="1" id="KW-0812">Transmembrane</keyword>
<keyword evidence="1" id="KW-0472">Membrane</keyword>
<sequence length="124" mass="14270">MLGRNQIPKKKVKLLADTILLAMGCFGLILTGLTLHWQYSWSCKFQDLEKARILKHRFAKTTIALEQYAFNKGHNSTYFVKTNNHNIMYSPRVRIGTYKSNKSLTNAVIISLNLINNYGQQKGY</sequence>